<keyword evidence="7 10" id="KW-0472">Membrane</keyword>
<comment type="subcellular location">
    <subcellularLocation>
        <location evidence="1">Cell membrane</location>
        <topology evidence="1">Multi-pass membrane protein</topology>
    </subcellularLocation>
</comment>
<dbReference type="Pfam" id="PF02949">
    <property type="entry name" value="7tm_6"/>
    <property type="match status" value="1"/>
</dbReference>
<dbReference type="Proteomes" id="UP001152798">
    <property type="component" value="Chromosome 7"/>
</dbReference>
<evidence type="ECO:0008006" key="13">
    <source>
        <dbReference type="Google" id="ProtNLM"/>
    </source>
</evidence>
<keyword evidence="12" id="KW-1185">Reference proteome</keyword>
<evidence type="ECO:0000256" key="1">
    <source>
        <dbReference type="ARBA" id="ARBA00004651"/>
    </source>
</evidence>
<dbReference type="OrthoDB" id="6614161at2759"/>
<feature type="transmembrane region" description="Helical" evidence="10">
    <location>
        <begin position="234"/>
        <end position="254"/>
    </location>
</feature>
<sequence>MLKNFDDKCRAGGVLSIVSNPTMLTVYYTLYHMRIKRFLENSDALSRQILNSELGQTENFQKNFLTIAKKNNSFTKIVLIFVFWTPILYNIPTPLIDIYNQKYRSTQPLFLLYPYDDHKPGIYEVTFISQTLGLLCGDMKKFANDCFFLTLFRTQTLYLIYLSESIQDLGKEFKKSGDLIIKKKLTKWVKLHDHFIRNFSELISLYTPVICIYYVNLICTVVLCLFAQLQSDDGLIDGLGLISFLSVNIFQLYLQCATNDVFSVEAENLALEIYKTPWYEVDKTNKGILRTMLLMASKPVEITAFKSPTLRLNKEAFLAFVASTITAVMSFKKMSDIHQ</sequence>
<evidence type="ECO:0000256" key="6">
    <source>
        <dbReference type="ARBA" id="ARBA00022989"/>
    </source>
</evidence>
<dbReference type="GO" id="GO:0005886">
    <property type="term" value="C:plasma membrane"/>
    <property type="evidence" value="ECO:0007669"/>
    <property type="project" value="UniProtKB-SubCell"/>
</dbReference>
<evidence type="ECO:0000256" key="3">
    <source>
        <dbReference type="ARBA" id="ARBA00022606"/>
    </source>
</evidence>
<dbReference type="AlphaFoldDB" id="A0A9P0HUS7"/>
<evidence type="ECO:0000256" key="4">
    <source>
        <dbReference type="ARBA" id="ARBA00022692"/>
    </source>
</evidence>
<keyword evidence="8" id="KW-0675">Receptor</keyword>
<keyword evidence="4 10" id="KW-0812">Transmembrane</keyword>
<dbReference type="InterPro" id="IPR004117">
    <property type="entry name" value="7tm6_olfct_rcpt"/>
</dbReference>
<keyword evidence="5" id="KW-0552">Olfaction</keyword>
<dbReference type="GO" id="GO:0007165">
    <property type="term" value="P:signal transduction"/>
    <property type="evidence" value="ECO:0007669"/>
    <property type="project" value="UniProtKB-KW"/>
</dbReference>
<evidence type="ECO:0000256" key="9">
    <source>
        <dbReference type="ARBA" id="ARBA00023224"/>
    </source>
</evidence>
<evidence type="ECO:0000256" key="8">
    <source>
        <dbReference type="ARBA" id="ARBA00023170"/>
    </source>
</evidence>
<keyword evidence="3" id="KW-0716">Sensory transduction</keyword>
<proteinExistence type="predicted"/>
<feature type="transmembrane region" description="Helical" evidence="10">
    <location>
        <begin position="12"/>
        <end position="30"/>
    </location>
</feature>
<gene>
    <name evidence="11" type="ORF">NEZAVI_LOCUS15703</name>
</gene>
<evidence type="ECO:0000256" key="10">
    <source>
        <dbReference type="SAM" id="Phobius"/>
    </source>
</evidence>
<name>A0A9P0HUS7_NEZVI</name>
<dbReference type="EMBL" id="OV725083">
    <property type="protein sequence ID" value="CAH1408113.1"/>
    <property type="molecule type" value="Genomic_DNA"/>
</dbReference>
<evidence type="ECO:0000313" key="12">
    <source>
        <dbReference type="Proteomes" id="UP001152798"/>
    </source>
</evidence>
<reference evidence="11" key="1">
    <citation type="submission" date="2022-01" db="EMBL/GenBank/DDBJ databases">
        <authorList>
            <person name="King R."/>
        </authorList>
    </citation>
    <scope>NUCLEOTIDE SEQUENCE</scope>
</reference>
<accession>A0A9P0HUS7</accession>
<dbReference type="GO" id="GO:0004984">
    <property type="term" value="F:olfactory receptor activity"/>
    <property type="evidence" value="ECO:0007669"/>
    <property type="project" value="InterPro"/>
</dbReference>
<dbReference type="PANTHER" id="PTHR21137:SF35">
    <property type="entry name" value="ODORANT RECEPTOR 19A-RELATED"/>
    <property type="match status" value="1"/>
</dbReference>
<dbReference type="GO" id="GO:0005549">
    <property type="term" value="F:odorant binding"/>
    <property type="evidence" value="ECO:0007669"/>
    <property type="project" value="InterPro"/>
</dbReference>
<feature type="transmembrane region" description="Helical" evidence="10">
    <location>
        <begin position="74"/>
        <end position="91"/>
    </location>
</feature>
<evidence type="ECO:0000256" key="5">
    <source>
        <dbReference type="ARBA" id="ARBA00022725"/>
    </source>
</evidence>
<keyword evidence="6 10" id="KW-1133">Transmembrane helix</keyword>
<keyword evidence="2" id="KW-1003">Cell membrane</keyword>
<organism evidence="11 12">
    <name type="scientific">Nezara viridula</name>
    <name type="common">Southern green stink bug</name>
    <name type="synonym">Cimex viridulus</name>
    <dbReference type="NCBI Taxonomy" id="85310"/>
    <lineage>
        <taxon>Eukaryota</taxon>
        <taxon>Metazoa</taxon>
        <taxon>Ecdysozoa</taxon>
        <taxon>Arthropoda</taxon>
        <taxon>Hexapoda</taxon>
        <taxon>Insecta</taxon>
        <taxon>Pterygota</taxon>
        <taxon>Neoptera</taxon>
        <taxon>Paraneoptera</taxon>
        <taxon>Hemiptera</taxon>
        <taxon>Heteroptera</taxon>
        <taxon>Panheteroptera</taxon>
        <taxon>Pentatomomorpha</taxon>
        <taxon>Pentatomoidea</taxon>
        <taxon>Pentatomidae</taxon>
        <taxon>Pentatominae</taxon>
        <taxon>Nezara</taxon>
    </lineage>
</organism>
<evidence type="ECO:0000256" key="2">
    <source>
        <dbReference type="ARBA" id="ARBA00022475"/>
    </source>
</evidence>
<evidence type="ECO:0000256" key="7">
    <source>
        <dbReference type="ARBA" id="ARBA00023136"/>
    </source>
</evidence>
<evidence type="ECO:0000313" key="11">
    <source>
        <dbReference type="EMBL" id="CAH1408113.1"/>
    </source>
</evidence>
<protein>
    <recommendedName>
        <fullName evidence="13">Odorant receptor</fullName>
    </recommendedName>
</protein>
<feature type="transmembrane region" description="Helical" evidence="10">
    <location>
        <begin position="205"/>
        <end position="227"/>
    </location>
</feature>
<dbReference type="PANTHER" id="PTHR21137">
    <property type="entry name" value="ODORANT RECEPTOR"/>
    <property type="match status" value="1"/>
</dbReference>
<keyword evidence="9" id="KW-0807">Transducer</keyword>